<dbReference type="EC" id="2.7.11.1" evidence="3"/>
<evidence type="ECO:0000256" key="3">
    <source>
        <dbReference type="ARBA" id="ARBA00012513"/>
    </source>
</evidence>
<dbReference type="InterPro" id="IPR003151">
    <property type="entry name" value="PIK-rel_kinase_FAT"/>
</dbReference>
<keyword evidence="6" id="KW-0723">Serine/threonine-protein kinase</keyword>
<dbReference type="PROSITE" id="PS51190">
    <property type="entry name" value="FATC"/>
    <property type="match status" value="1"/>
</dbReference>
<dbReference type="GO" id="GO:0000723">
    <property type="term" value="P:telomere maintenance"/>
    <property type="evidence" value="ECO:0007669"/>
    <property type="project" value="TreeGrafter"/>
</dbReference>
<dbReference type="SMART" id="SM00146">
    <property type="entry name" value="PI3Kc"/>
    <property type="match status" value="1"/>
</dbReference>
<dbReference type="Pfam" id="PF00454">
    <property type="entry name" value="PI3_PI4_kinase"/>
    <property type="match status" value="1"/>
</dbReference>
<dbReference type="Ensembl" id="ENSCCRT00020023034.1">
    <property type="protein sequence ID" value="ENSCCRP00020020955.1"/>
    <property type="gene ID" value="ENSCCRG00020009528.1"/>
</dbReference>
<dbReference type="GO" id="GO:0005730">
    <property type="term" value="C:nucleolus"/>
    <property type="evidence" value="ECO:0007669"/>
    <property type="project" value="UniProtKB-SubCell"/>
</dbReference>
<keyword evidence="17" id="KW-0472">Membrane</keyword>
<dbReference type="InterPro" id="IPR045581">
    <property type="entry name" value="DNAPKcs_CC5"/>
</dbReference>
<keyword evidence="17" id="KW-1133">Transmembrane helix</keyword>
<sequence>LLGVLGEVHPSEMVNNSDKLYKAYLGELKGQMTSTTKEPKLPVVAGCLKGITALMVNFTKSMEEDPVTSKEIFDYALKAICPQVGLINVVRLAFLSGLKLFAKHSSQFGSCLMDHYMSIFDVMSKHCGHINAELKKSSYTALESFLKQVATLVAENIELHKSKLKYFMQKFCAIIRTMESTNKELSIAIRGYGLFAAPCKVVCPQDVDLMYTELIQRCKQMYLTETDRDDDNVYQLPSFLDSIASVLVHLDRIPEVYTPVLERLLVVQMDSFPQYSPRMQYATCRSIIKVFVAMAVRGPVLWSFTSSVVHQGLIRVCSKPVPQSDVSEDSTLVRSGKWKVPSSKDYLDLFKGLLDSPAAKNYNLRDTNRHLYDALVQSVMKILEKLDLSVQKVNSDASSGFMPSSDPTANLMPNKPKDFIAFINLVDFCSELLPSRNPEYFAQWMYPLCHELILQSIRFPLVSGFYKLLSLSMGIAKKIHYFQDLKQDSKSVGGGSTMENACFSLLAKFGKEVCVRMKQYKDELLAACLMFILSLHPDMVALDIKAYIPALQAALRLGLSHAPLATAALDALESWSSLIPAAIMQPHYADILPHLDGYLKTTTNSGQLFIISSYESPIAAVRRRVVRLLGHLGGQLNRSLVTAVSAEDMMKRFVAWDCEKRLRFPVPFKDMKPVIYLDSFLPRVTELALSSSDRQTKVAACELLHSLVINIVGKGVQMTEDDKSAPPMYNLHRKVFPVLLRLACDVDQVTRQLFEPLVMQLIHWFTNNRKFESQDTVAVLEAIFDGIVDPLDSTLRDFSGTCIQEFVKWSIKQTTPKQQEKSPANIKSLFKRIYSLALHPNVFKRLGAALAFNSMYRQFREESSLVEQFVFEVLVVFVESLALAHFDEKSLGTVQQCCSSLDHLKRIIKHKADSLNKNSKRRIPRGFPPDQSVCLSDVVMWLLTQCGRPQTECRHKSMELFYEFVPLLPGNASPAAWLDEQVKQRGPGFLISCLEGGGLLSQPTLREVEAPFSIRGTLQWMDLLLAALDCYNTFTNLRCMQPQRILGTSDKSSFLPALRFFLTELSMQDVQAARACFKMGNAGQSHFSPRETEQYNYNKCSIIVRILEFSTMVLQKCPQDLWKIMEQDVFNSSFFTLVALTVCEPSSIGFNMADLEVMTQLPEVCTPLLKALASTPYRTQLESGIRKRITVQSVEKLCAIDLYEADNRDSHASMHLLLLACKQLHQSGLLNSALHSQDAGYGCSLGSKLLTSIYKSIAPGSDRKSLPSMDIGSRKLADRLVQLAFCLGDQSEQTVGLLLNTITLSVPLSGSLNPHFLSFSHGEYFYSLFQTSLNTELLRRVEHTVPLLLASANQNPSMVSVLLNGMLDHSFRERSVRKSQGSLLAEQVLKGWDLLRPWWEGPAASPESKTSVLSLLAKVLQIDSSVCSNTDHKAFNAVFTTFTALLTDMSMPLNLKSQALIMLPFFTTLPSMPLEELRRALETLVAAHFPMQSDEFPRGSLQCNNYMDCIRKFLEALQLSQSPVLLKLMARVLCRDKKHIMEELFQTCFQNIARQSQWERQVLLLNSVYQSFQARDVPSNSMLMGLIDRVLLPMASHCSPQALSQFFITNIADIMTTLQARFTKSVESVFESQIMMKIGCYKLLEVLYSRLPKEEVYSKNSAINQAFCGTGSAEGNELSKNLLKSCFEAFTENMTGETVLLELRRQYHCAAYNCAIALISCSFNETKFYQGFLFTEKPDKNQFIFDNLIDTQRVYNFPIEIDVPIERKKKYVMIRKEVSGENGDAPVYLSSQSYMADSSLSEEMSQFDFSTGVQSFSYNSQNPSGGSSSSRTRICIYICWSVCVCVCVCLCVIVLLQFLCYRYFQSLANNLSFIRYKEVYAAAAEIIGLILNYMTERDSLMDLRKKEVDDKFIVCLSKVSKHFPPLMDRFVNPVFYLLPKLHGILKTHCLECVLSRADVIPEIYLHLKTKGLSQIMSHKDEGRQRVCLDIIHKILACLKPQELKEILGAITAFVSHPSPVCRERMYDILMWIQDNYSDAESMEDSTSVEVLSAARETLLQGLTDENYGLQLYVRNFWSHESRLPPETLERLLVVLKSLYSSRIEEHFLSLATDLLLEMTSRSPDYTLNIFEFPLSECKFQDYAIDSNWRLRSTVLTPMFMETQATQGSGTQGLEAAGSQAATVRGQIRATQTSLEFSQTLAPGRRSAYNWLTGSNVDTLADYSLSSDTLSSLLVFEKKRSERPQAAWRAVGAGFGSKRLTAASDETDSRSRERRADILRLRKRFLKDKEKESIRFAKKEIQSQRTERERRADLKIRQDAQVTLYRSYRVGDLPDIQIPNSSLIAPLQALAQRDATLAKQLFSSLFAGLLVEMEGSKSSKEKKSIFKDLVQTLNTFLNMSTVYFPPFISCVQDMIYHHKALLGVEPALVSASCLASLQQPMGILLLEESLLHGTGTTDEPPTKRARGKRELPPDTERWIHLAKLYRSLGDYDVVRGIFSGKIGTKSVTFTALQAEAKSDYAEAVKLYNEALNKEDWNDGEPTNTEKDFWEIAALEAYNHLTEWKSLQYCATVNIDDNSPVRLEKMWTEPFYVETYLQYMMRSMLKQLQLGERSQDLLSFVDAAMKKEEHKIIMETHYSQELSLLYILQEDYDRAKYYANNCMQVFMQNYSSIDPLLNRSRLTVLQSVQTLTEIQDFLDYISGEVNYAKLQLALSIPTYSNRYPDAKLDPMNVWDDIITSRCFFLDKILERLTATPENSMEVDGAQQASGEELRALVNNCKFNMKLQMADSAWKQNNFPVASKLLKELHRDAKTDDAWLARWVHSFSRFTHRRSAGLGSAEKINVLLKTVPLLSSSARMICDQKILLGTTYDLMARAADRSPSAVETLGEEKVQKILQLSGASSITQVVEGLQMQALEMLRSAARKAEEEEQSFSQQHVNTHGIVEAYMTLVNFCDRRLRETISSKLQSLPGHVVKMMLKALKLSSVEARLKFPRLLQLVELYPAETLDLMVREVVSVPCWMLIGWISQMMALLDKPQATAVKHVIEEIAECYPQALIYPYMISSENYTFEESASGQRNREFVEKLNSLLDEGGVVQEFVDALQQLTNPEMLFKDWWDEVKNQLDKPDMDKKKMKQLYEEMAGMLGDSKSPGFGSFRRKFIQKYCKEVEKLLGAGGSKLYEKRKDKEFLQQVDRLAMSMRGFQKEPGNMKEYSPWLSSFKTETLKNELEVPGQYDGQSKPLPEYHAKITGFDERVKVMTSIRRPKRIIIRGDDERDYPFLVKGGEDLRQDQRIEQLFGVMNMILSQDTACSQRSLALRTYQVIPITSRYLDGLLMTQLVKAKRVDTVNNFRRIEQMVPDNLLKRAFVRMSTTPEAFLSLRSHFSCSHAVLCISHWILGIGDRHLSNFMINTETGGMIGIDFGHAFGSATQFLPVPELMPFRLTRQFINLMRPMAESGLIQSVMVHSLRAFRDDPDLLLNTMDVFVKEPSLDWKNFELKQLKKGGTWTESVNTKEINWFPLQKVNFARRKLEGVKPSVITSEELCLGFEKNPEYKGMLAVAQGEKEHNIRARHNEKDLSVEDQVDCLLDQAADPNILGRVWIGWEPWI</sequence>
<evidence type="ECO:0000256" key="4">
    <source>
        <dbReference type="ARBA" id="ARBA00018077"/>
    </source>
</evidence>
<keyword evidence="5" id="KW-0690">Ribosome biogenesis</keyword>
<dbReference type="InterPro" id="IPR036940">
    <property type="entry name" value="PI3/4_kinase_cat_sf"/>
</dbReference>
<dbReference type="Pfam" id="PF20500">
    <property type="entry name" value="DNA-PKcs_N"/>
    <property type="match status" value="1"/>
</dbReference>
<keyword evidence="8" id="KW-0808">Transferase</keyword>
<evidence type="ECO:0000259" key="20">
    <source>
        <dbReference type="PROSITE" id="PS51190"/>
    </source>
</evidence>
<dbReference type="PROSITE" id="PS00915">
    <property type="entry name" value="PI3_4_KINASE_1"/>
    <property type="match status" value="1"/>
</dbReference>
<dbReference type="InterPro" id="IPR018936">
    <property type="entry name" value="PI3/4_kinase_CS"/>
</dbReference>
<dbReference type="PROSITE" id="PS50290">
    <property type="entry name" value="PI3_4_KINASE_3"/>
    <property type="match status" value="1"/>
</dbReference>
<dbReference type="SMART" id="SM01344">
    <property type="entry name" value="NUC194"/>
    <property type="match status" value="1"/>
</dbReference>
<evidence type="ECO:0000256" key="10">
    <source>
        <dbReference type="ARBA" id="ARBA00022741"/>
    </source>
</evidence>
<dbReference type="Pfam" id="PF19704">
    <property type="entry name" value="DNAPKcs_CC5"/>
    <property type="match status" value="1"/>
</dbReference>
<dbReference type="Gene3D" id="1.10.1070.11">
    <property type="entry name" value="Phosphatidylinositol 3-/4-kinase, catalytic domain"/>
    <property type="match status" value="1"/>
</dbReference>
<evidence type="ECO:0000256" key="5">
    <source>
        <dbReference type="ARBA" id="ARBA00022517"/>
    </source>
</evidence>
<feature type="domain" description="PI3K/PI4K catalytic" evidence="18">
    <location>
        <begin position="3249"/>
        <end position="3530"/>
    </location>
</feature>
<protein>
    <recommendedName>
        <fullName evidence="4">DNA-dependent protein kinase catalytic subunit</fullName>
        <ecNumber evidence="3">2.7.11.1</ecNumber>
    </recommendedName>
</protein>
<evidence type="ECO:0000313" key="21">
    <source>
        <dbReference type="Ensembl" id="ENSCCRP00020020955.1"/>
    </source>
</evidence>
<dbReference type="FunFam" id="1.10.1070.11:FF:000018">
    <property type="entry name" value="DNA-dependent protein kinase catalytic subunit"/>
    <property type="match status" value="1"/>
</dbReference>
<dbReference type="InterPro" id="IPR012582">
    <property type="entry name" value="DNAPKcs_CC3"/>
</dbReference>
<evidence type="ECO:0000259" key="19">
    <source>
        <dbReference type="PROSITE" id="PS51189"/>
    </source>
</evidence>
<dbReference type="PANTHER" id="PTHR11139">
    <property type="entry name" value="ATAXIA TELANGIECTASIA MUTATED ATM -RELATED"/>
    <property type="match status" value="1"/>
</dbReference>
<evidence type="ECO:0000256" key="16">
    <source>
        <dbReference type="ARBA" id="ARBA00023242"/>
    </source>
</evidence>
<dbReference type="InterPro" id="IPR000403">
    <property type="entry name" value="PI3/4_kinase_cat_dom"/>
</dbReference>
<keyword evidence="10" id="KW-0547">Nucleotide-binding</keyword>
<evidence type="ECO:0000259" key="18">
    <source>
        <dbReference type="PROSITE" id="PS50290"/>
    </source>
</evidence>
<evidence type="ECO:0000256" key="1">
    <source>
        <dbReference type="ARBA" id="ARBA00004604"/>
    </source>
</evidence>
<dbReference type="InterPro" id="IPR037706">
    <property type="entry name" value="DNA-PK_dom"/>
</dbReference>
<reference evidence="21" key="1">
    <citation type="submission" date="2025-08" db="UniProtKB">
        <authorList>
            <consortium name="Ensembl"/>
        </authorList>
    </citation>
    <scope>IDENTIFICATION</scope>
</reference>
<dbReference type="GO" id="GO:0008630">
    <property type="term" value="P:intrinsic apoptotic signaling pathway in response to DNA damage"/>
    <property type="evidence" value="ECO:0007669"/>
    <property type="project" value="TreeGrafter"/>
</dbReference>
<feature type="domain" description="FATC" evidence="20">
    <location>
        <begin position="3573"/>
        <end position="3605"/>
    </location>
</feature>
<feature type="transmembrane region" description="Helical" evidence="17">
    <location>
        <begin position="1837"/>
        <end position="1859"/>
    </location>
</feature>
<dbReference type="InterPro" id="IPR003152">
    <property type="entry name" value="FATC_dom"/>
</dbReference>
<feature type="domain" description="FAT" evidence="19">
    <location>
        <begin position="2427"/>
        <end position="3065"/>
    </location>
</feature>
<evidence type="ECO:0000256" key="12">
    <source>
        <dbReference type="ARBA" id="ARBA00022777"/>
    </source>
</evidence>
<accession>A0A8C2H5U8</accession>
<feature type="transmembrane region" description="Helical" evidence="17">
    <location>
        <begin position="1879"/>
        <end position="1895"/>
    </location>
</feature>
<evidence type="ECO:0000256" key="14">
    <source>
        <dbReference type="ARBA" id="ARBA00022840"/>
    </source>
</evidence>
<evidence type="ECO:0000256" key="6">
    <source>
        <dbReference type="ARBA" id="ARBA00022527"/>
    </source>
</evidence>
<evidence type="ECO:0000256" key="8">
    <source>
        <dbReference type="ARBA" id="ARBA00022679"/>
    </source>
</evidence>
<dbReference type="InterPro" id="IPR016024">
    <property type="entry name" value="ARM-type_fold"/>
</dbReference>
<dbReference type="GO" id="GO:0004677">
    <property type="term" value="F:DNA-dependent protein kinase activity"/>
    <property type="evidence" value="ECO:0007669"/>
    <property type="project" value="InterPro"/>
</dbReference>
<dbReference type="GO" id="GO:0006303">
    <property type="term" value="P:double-strand break repair via nonhomologous end joining"/>
    <property type="evidence" value="ECO:0007669"/>
    <property type="project" value="InterPro"/>
</dbReference>
<dbReference type="PROSITE" id="PS00916">
    <property type="entry name" value="PI3_4_KINASE_2"/>
    <property type="match status" value="1"/>
</dbReference>
<evidence type="ECO:0000256" key="9">
    <source>
        <dbReference type="ARBA" id="ARBA00022737"/>
    </source>
</evidence>
<dbReference type="Proteomes" id="UP000694701">
    <property type="component" value="Unplaced"/>
</dbReference>
<evidence type="ECO:0000256" key="15">
    <source>
        <dbReference type="ARBA" id="ARBA00023204"/>
    </source>
</evidence>
<dbReference type="GO" id="GO:0005524">
    <property type="term" value="F:ATP binding"/>
    <property type="evidence" value="ECO:0007669"/>
    <property type="project" value="UniProtKB-KW"/>
</dbReference>
<dbReference type="GO" id="GO:0042254">
    <property type="term" value="P:ribosome biogenesis"/>
    <property type="evidence" value="ECO:0007669"/>
    <property type="project" value="UniProtKB-KW"/>
</dbReference>
<dbReference type="InterPro" id="IPR050517">
    <property type="entry name" value="DDR_Repair_Kinase"/>
</dbReference>
<proteinExistence type="inferred from homology"/>
<dbReference type="CDD" id="cd05172">
    <property type="entry name" value="PIKKc_DNA-PK"/>
    <property type="match status" value="1"/>
</dbReference>
<evidence type="ECO:0000256" key="17">
    <source>
        <dbReference type="SAM" id="Phobius"/>
    </source>
</evidence>
<evidence type="ECO:0000313" key="22">
    <source>
        <dbReference type="Proteomes" id="UP000694701"/>
    </source>
</evidence>
<dbReference type="Pfam" id="PF02259">
    <property type="entry name" value="FAT"/>
    <property type="match status" value="1"/>
</dbReference>
<organism evidence="21 22">
    <name type="scientific">Cyprinus carpio</name>
    <name type="common">Common carp</name>
    <dbReference type="NCBI Taxonomy" id="7962"/>
    <lineage>
        <taxon>Eukaryota</taxon>
        <taxon>Metazoa</taxon>
        <taxon>Chordata</taxon>
        <taxon>Craniata</taxon>
        <taxon>Vertebrata</taxon>
        <taxon>Euteleostomi</taxon>
        <taxon>Actinopterygii</taxon>
        <taxon>Neopterygii</taxon>
        <taxon>Teleostei</taxon>
        <taxon>Ostariophysi</taxon>
        <taxon>Cypriniformes</taxon>
        <taxon>Cyprinidae</taxon>
        <taxon>Cyprininae</taxon>
        <taxon>Cyprinus</taxon>
    </lineage>
</organism>
<comment type="similarity">
    <text evidence="2">Belongs to the PI3/PI4-kinase family.</text>
</comment>
<evidence type="ECO:0000256" key="11">
    <source>
        <dbReference type="ARBA" id="ARBA00022763"/>
    </source>
</evidence>
<keyword evidence="17" id="KW-0812">Transmembrane</keyword>
<dbReference type="SUPFAM" id="SSF56112">
    <property type="entry name" value="Protein kinase-like (PK-like)"/>
    <property type="match status" value="1"/>
</dbReference>
<comment type="subcellular location">
    <subcellularLocation>
        <location evidence="1">Nucleus</location>
        <location evidence="1">Nucleolus</location>
    </subcellularLocation>
</comment>
<keyword evidence="12" id="KW-0418">Kinase</keyword>
<dbReference type="Pfam" id="PF02260">
    <property type="entry name" value="FATC"/>
    <property type="match status" value="1"/>
</dbReference>
<dbReference type="InterPro" id="IPR046804">
    <property type="entry name" value="DNA-PKcs_N"/>
</dbReference>
<dbReference type="Gene3D" id="3.30.1010.10">
    <property type="entry name" value="Phosphatidylinositol 3-kinase Catalytic Subunit, Chain A, domain 4"/>
    <property type="match status" value="1"/>
</dbReference>
<dbReference type="Pfam" id="PF08163">
    <property type="entry name" value="DNAPKcs_CC3"/>
    <property type="match status" value="1"/>
</dbReference>
<keyword evidence="14" id="KW-0067">ATP-binding</keyword>
<dbReference type="PANTHER" id="PTHR11139:SF68">
    <property type="entry name" value="DNA-DEPENDENT PROTEIN KINASE CATALYTIC SUBUNIT"/>
    <property type="match status" value="1"/>
</dbReference>
<evidence type="ECO:0000256" key="2">
    <source>
        <dbReference type="ARBA" id="ARBA00011031"/>
    </source>
</evidence>
<dbReference type="FunFam" id="3.30.1010.10:FF:000013">
    <property type="entry name" value="Protein kinase, DNA-activated, catalytic subunit"/>
    <property type="match status" value="1"/>
</dbReference>
<evidence type="ECO:0000256" key="13">
    <source>
        <dbReference type="ARBA" id="ARBA00022803"/>
    </source>
</evidence>
<keyword evidence="16" id="KW-0539">Nucleus</keyword>
<keyword evidence="13" id="KW-0802">TPR repeat</keyword>
<dbReference type="InterPro" id="IPR011009">
    <property type="entry name" value="Kinase-like_dom_sf"/>
</dbReference>
<dbReference type="SUPFAM" id="SSF48371">
    <property type="entry name" value="ARM repeat"/>
    <property type="match status" value="3"/>
</dbReference>
<dbReference type="Pfam" id="PF20502">
    <property type="entry name" value="DNAPKcs_CC1-2"/>
    <property type="match status" value="1"/>
</dbReference>
<dbReference type="InterPro" id="IPR014009">
    <property type="entry name" value="PIK_FAT"/>
</dbReference>
<dbReference type="GO" id="GO:0033152">
    <property type="term" value="P:immunoglobulin V(D)J recombination"/>
    <property type="evidence" value="ECO:0007669"/>
    <property type="project" value="TreeGrafter"/>
</dbReference>
<dbReference type="PROSITE" id="PS51189">
    <property type="entry name" value="FAT"/>
    <property type="match status" value="1"/>
</dbReference>
<dbReference type="InterPro" id="IPR046803">
    <property type="entry name" value="DNAPKcs_CC1-2"/>
</dbReference>
<keyword evidence="7" id="KW-0597">Phosphoprotein</keyword>
<keyword evidence="11" id="KW-0227">DNA damage</keyword>
<keyword evidence="15" id="KW-0234">DNA repair</keyword>
<evidence type="ECO:0000256" key="7">
    <source>
        <dbReference type="ARBA" id="ARBA00022553"/>
    </source>
</evidence>
<name>A0A8C2H5U8_CYPCA</name>
<dbReference type="SMART" id="SM01343">
    <property type="entry name" value="FATC"/>
    <property type="match status" value="1"/>
</dbReference>
<keyword evidence="9" id="KW-0677">Repeat</keyword>